<feature type="compositionally biased region" description="Basic and acidic residues" evidence="1">
    <location>
        <begin position="753"/>
        <end position="765"/>
    </location>
</feature>
<dbReference type="InterPro" id="IPR009057">
    <property type="entry name" value="Homeodomain-like_sf"/>
</dbReference>
<feature type="compositionally biased region" description="Polar residues" evidence="1">
    <location>
        <begin position="28"/>
        <end position="37"/>
    </location>
</feature>
<evidence type="ECO:0000313" key="4">
    <source>
        <dbReference type="Proteomes" id="UP000887226"/>
    </source>
</evidence>
<dbReference type="GO" id="GO:0042790">
    <property type="term" value="P:nucleolar large rRNA transcription by RNA polymerase I"/>
    <property type="evidence" value="ECO:0007669"/>
    <property type="project" value="InterPro"/>
</dbReference>
<feature type="region of interest" description="Disordered" evidence="1">
    <location>
        <begin position="1"/>
        <end position="85"/>
    </location>
</feature>
<dbReference type="EMBL" id="MU253737">
    <property type="protein sequence ID" value="KAG9249298.1"/>
    <property type="molecule type" value="Genomic_DNA"/>
</dbReference>
<proteinExistence type="predicted"/>
<name>A0A9P8CJF7_9HELO</name>
<dbReference type="PANTHER" id="PTHR28079">
    <property type="entry name" value="RNA POLYMERASE I-SPECIFIC TRANSCRIPTION INITIATION FACTOR RRN5"/>
    <property type="match status" value="1"/>
</dbReference>
<dbReference type="InterPro" id="IPR039601">
    <property type="entry name" value="Rrn5"/>
</dbReference>
<feature type="region of interest" description="Disordered" evidence="1">
    <location>
        <begin position="642"/>
        <end position="705"/>
    </location>
</feature>
<dbReference type="PROSITE" id="PS51293">
    <property type="entry name" value="SANT"/>
    <property type="match status" value="1"/>
</dbReference>
<dbReference type="PANTHER" id="PTHR28079:SF1">
    <property type="entry name" value="RNA POLYMERASE I-SPECIFIC TRANSCRIPTION INITIATION FACTOR RRN5"/>
    <property type="match status" value="1"/>
</dbReference>
<dbReference type="GO" id="GO:0000500">
    <property type="term" value="C:RNA polymerase I upstream activating factor complex"/>
    <property type="evidence" value="ECO:0007669"/>
    <property type="project" value="InterPro"/>
</dbReference>
<feature type="compositionally biased region" description="Basic residues" evidence="1">
    <location>
        <begin position="53"/>
        <end position="63"/>
    </location>
</feature>
<dbReference type="GO" id="GO:0001181">
    <property type="term" value="F:RNA polymerase I general transcription initiation factor activity"/>
    <property type="evidence" value="ECO:0007669"/>
    <property type="project" value="TreeGrafter"/>
</dbReference>
<dbReference type="GO" id="GO:0006361">
    <property type="term" value="P:transcription initiation at RNA polymerase I promoter"/>
    <property type="evidence" value="ECO:0007669"/>
    <property type="project" value="TreeGrafter"/>
</dbReference>
<sequence length="804" mass="90312">MKLDQYGLEPLQPPEEDSTSEYEESSKNDGSNPSDDQVQVPPSRDGSHMPRTPAKKKQTKRSRAMATNGSEPEETSPHAPEDDDELDKKFRDDAQRWAATFVPPGSTDHIRTPSRRAYRSTVGKRKYADLNFAPDHFSQVRVKRFQSFYSNEYRKLFNSDIDNIATPSTKKTAAELVESQIGSSVWTAKEKELFFSALGRLGRDNVHAIALRIGTKSELEVQEYVHVLHDALKPRMTGEQSNKPLLQSMDFPAAAEINEECCVVLERAADCLSSLQECYEIEKEATKWSGDSWLVTQKLANTLEKQRRDPEEEAELEDSLPAANLFDLGNWLELSREVFMNSIANDGEDNWRAVAEPGELPAIRTTAIDDFYSLTLSVIRRLISTALLCTMSRRRARKLTHARKAAKNAYVILEDVEAAVKMLGLKKDSGKFWTKAARRCKLNIVDDGDERLEEDVTMTYDEVEAALASEDVEVDIIRPPSRSRSVQHDLATSLSETEVGHEDLTSALSGIEAEHSDSGSSLNSWQSIDFEGSEKECGATSASSGGKSIRKKRVTEKNHLRAEEEYTETLDIYSSCVEERKLWAMLRQEPPFNVQPPVVPGRPARTYNEGDGVALWREHTEYWSTWEMMPTPVPNAKFAANRKLKSSRARRKERLAEKPVTVENSELDETADDDDNPGDLKDTIGGRIESVERSDDHDMSEDGDDIDATQELNISQAISEEVSTLRFEPSQHEQMELPVRSAKDISASDEESKDIASENVVREVPDLQPYPASDGDESSFEYKLDFDYGYGFPSPAPQARSESP</sequence>
<feature type="compositionally biased region" description="Acidic residues" evidence="1">
    <location>
        <begin position="665"/>
        <end position="677"/>
    </location>
</feature>
<feature type="region of interest" description="Disordered" evidence="1">
    <location>
        <begin position="726"/>
        <end position="779"/>
    </location>
</feature>
<dbReference type="Proteomes" id="UP000887226">
    <property type="component" value="Unassembled WGS sequence"/>
</dbReference>
<dbReference type="InterPro" id="IPR001005">
    <property type="entry name" value="SANT/Myb"/>
</dbReference>
<organism evidence="3 4">
    <name type="scientific">Calycina marina</name>
    <dbReference type="NCBI Taxonomy" id="1763456"/>
    <lineage>
        <taxon>Eukaryota</taxon>
        <taxon>Fungi</taxon>
        <taxon>Dikarya</taxon>
        <taxon>Ascomycota</taxon>
        <taxon>Pezizomycotina</taxon>
        <taxon>Leotiomycetes</taxon>
        <taxon>Helotiales</taxon>
        <taxon>Pezizellaceae</taxon>
        <taxon>Calycina</taxon>
    </lineage>
</organism>
<dbReference type="SUPFAM" id="SSF46689">
    <property type="entry name" value="Homeodomain-like"/>
    <property type="match status" value="1"/>
</dbReference>
<evidence type="ECO:0000259" key="2">
    <source>
        <dbReference type="PROSITE" id="PS51293"/>
    </source>
</evidence>
<dbReference type="OrthoDB" id="2240312at2759"/>
<feature type="compositionally biased region" description="Basic residues" evidence="1">
    <location>
        <begin position="642"/>
        <end position="653"/>
    </location>
</feature>
<dbReference type="Gene3D" id="1.10.10.60">
    <property type="entry name" value="Homeodomain-like"/>
    <property type="match status" value="1"/>
</dbReference>
<gene>
    <name evidence="3" type="ORF">BJ878DRAFT_1759</name>
</gene>
<dbReference type="GO" id="GO:0000182">
    <property type="term" value="F:rDNA binding"/>
    <property type="evidence" value="ECO:0007669"/>
    <property type="project" value="TreeGrafter"/>
</dbReference>
<dbReference type="InterPro" id="IPR017884">
    <property type="entry name" value="SANT_dom"/>
</dbReference>
<comment type="caution">
    <text evidence="3">The sequence shown here is derived from an EMBL/GenBank/DDBJ whole genome shotgun (WGS) entry which is preliminary data.</text>
</comment>
<feature type="region of interest" description="Disordered" evidence="1">
    <location>
        <begin position="480"/>
        <end position="501"/>
    </location>
</feature>
<dbReference type="AlphaFoldDB" id="A0A9P8CJF7"/>
<protein>
    <recommendedName>
        <fullName evidence="2">SANT domain-containing protein</fullName>
    </recommendedName>
</protein>
<feature type="compositionally biased region" description="Acidic residues" evidence="1">
    <location>
        <begin position="14"/>
        <end position="23"/>
    </location>
</feature>
<dbReference type="CDD" id="cd00167">
    <property type="entry name" value="SANT"/>
    <property type="match status" value="1"/>
</dbReference>
<accession>A0A9P8CJF7</accession>
<reference evidence="3" key="1">
    <citation type="journal article" date="2021" name="IMA Fungus">
        <title>Genomic characterization of three marine fungi, including Emericellopsis atlantica sp. nov. with signatures of a generalist lifestyle and marine biomass degradation.</title>
        <authorList>
            <person name="Hagestad O.C."/>
            <person name="Hou L."/>
            <person name="Andersen J.H."/>
            <person name="Hansen E.H."/>
            <person name="Altermark B."/>
            <person name="Li C."/>
            <person name="Kuhnert E."/>
            <person name="Cox R.J."/>
            <person name="Crous P.W."/>
            <person name="Spatafora J.W."/>
            <person name="Lail K."/>
            <person name="Amirebrahimi M."/>
            <person name="Lipzen A."/>
            <person name="Pangilinan J."/>
            <person name="Andreopoulos W."/>
            <person name="Hayes R.D."/>
            <person name="Ng V."/>
            <person name="Grigoriev I.V."/>
            <person name="Jackson S.A."/>
            <person name="Sutton T.D.S."/>
            <person name="Dobson A.D.W."/>
            <person name="Rama T."/>
        </authorList>
    </citation>
    <scope>NUCLEOTIDE SEQUENCE</scope>
    <source>
        <strain evidence="3">TRa3180A</strain>
    </source>
</reference>
<evidence type="ECO:0000313" key="3">
    <source>
        <dbReference type="EMBL" id="KAG9249298.1"/>
    </source>
</evidence>
<feature type="compositionally biased region" description="Basic and acidic residues" evidence="1">
    <location>
        <begin position="75"/>
        <end position="85"/>
    </location>
</feature>
<feature type="compositionally biased region" description="Basic and acidic residues" evidence="1">
    <location>
        <begin position="678"/>
        <end position="697"/>
    </location>
</feature>
<feature type="domain" description="SANT" evidence="2">
    <location>
        <begin position="181"/>
        <end position="224"/>
    </location>
</feature>
<keyword evidence="4" id="KW-1185">Reference proteome</keyword>
<evidence type="ECO:0000256" key="1">
    <source>
        <dbReference type="SAM" id="MobiDB-lite"/>
    </source>
</evidence>